<name>A0A2K8SZA5_9NOSO</name>
<dbReference type="EMBL" id="CP024785">
    <property type="protein sequence ID" value="AUB40771.1"/>
    <property type="molecule type" value="Genomic_DNA"/>
</dbReference>
<reference evidence="1 2" key="1">
    <citation type="submission" date="2017-11" db="EMBL/GenBank/DDBJ databases">
        <title>Complete genome of a free-living desiccation-tolerant cyanobacterium and its photosynthetic adaptation to extreme terrestrial habitat.</title>
        <authorList>
            <person name="Shang J."/>
        </authorList>
    </citation>
    <scope>NUCLEOTIDE SEQUENCE [LARGE SCALE GENOMIC DNA]</scope>
    <source>
        <strain evidence="1 2">CCNUN1</strain>
    </source>
</reference>
<proteinExistence type="predicted"/>
<sequence>MIIALAMPAADYAYANRCFCVPETFNATSPHIISCFCRN</sequence>
<evidence type="ECO:0000313" key="1">
    <source>
        <dbReference type="EMBL" id="AUB40771.1"/>
    </source>
</evidence>
<dbReference type="AlphaFoldDB" id="A0A2K8SZA5"/>
<dbReference type="Proteomes" id="UP000232003">
    <property type="component" value="Chromosome"/>
</dbReference>
<gene>
    <name evidence="1" type="ORF">COO91_06796</name>
</gene>
<keyword evidence="2" id="KW-1185">Reference proteome</keyword>
<protein>
    <submittedName>
        <fullName evidence="1">Uncharacterized protein</fullName>
    </submittedName>
</protein>
<dbReference type="KEGG" id="nfl:COO91_06796"/>
<evidence type="ECO:0000313" key="2">
    <source>
        <dbReference type="Proteomes" id="UP000232003"/>
    </source>
</evidence>
<accession>A0A2K8SZA5</accession>
<organism evidence="1 2">
    <name type="scientific">Nostoc flagelliforme CCNUN1</name>
    <dbReference type="NCBI Taxonomy" id="2038116"/>
    <lineage>
        <taxon>Bacteria</taxon>
        <taxon>Bacillati</taxon>
        <taxon>Cyanobacteriota</taxon>
        <taxon>Cyanophyceae</taxon>
        <taxon>Nostocales</taxon>
        <taxon>Nostocaceae</taxon>
        <taxon>Nostoc</taxon>
    </lineage>
</organism>